<dbReference type="AlphaFoldDB" id="A0A8S9XVZ4"/>
<keyword evidence="3" id="KW-1185">Reference proteome</keyword>
<dbReference type="EMBL" id="WIXP02000004">
    <property type="protein sequence ID" value="KAF6212276.1"/>
    <property type="molecule type" value="Genomic_DNA"/>
</dbReference>
<evidence type="ECO:0000313" key="2">
    <source>
        <dbReference type="EMBL" id="KAF6212276.1"/>
    </source>
</evidence>
<keyword evidence="1" id="KW-1133">Transmembrane helix</keyword>
<accession>A0A8S9XVZ4</accession>
<comment type="caution">
    <text evidence="2">The sequence shown here is derived from an EMBL/GenBank/DDBJ whole genome shotgun (WGS) entry which is preliminary data.</text>
</comment>
<dbReference type="PANTHER" id="PTHR36694">
    <property type="entry name" value="PASIFLORA 1, ISOFORM A-RELATED"/>
    <property type="match status" value="1"/>
</dbReference>
<dbReference type="PANTHER" id="PTHR36694:SF11">
    <property type="entry name" value="LP21121P-RELATED"/>
    <property type="match status" value="1"/>
</dbReference>
<name>A0A8S9XVZ4_APOLU</name>
<evidence type="ECO:0000256" key="1">
    <source>
        <dbReference type="SAM" id="Phobius"/>
    </source>
</evidence>
<feature type="transmembrane region" description="Helical" evidence="1">
    <location>
        <begin position="180"/>
        <end position="201"/>
    </location>
</feature>
<keyword evidence="1" id="KW-0472">Membrane</keyword>
<evidence type="ECO:0000313" key="3">
    <source>
        <dbReference type="Proteomes" id="UP000466442"/>
    </source>
</evidence>
<gene>
    <name evidence="2" type="ORF">GE061_012798</name>
</gene>
<reference evidence="2" key="1">
    <citation type="journal article" date="2021" name="Mol. Ecol. Resour.">
        <title>Apolygus lucorum genome provides insights into omnivorousness and mesophyll feeding.</title>
        <authorList>
            <person name="Liu Y."/>
            <person name="Liu H."/>
            <person name="Wang H."/>
            <person name="Huang T."/>
            <person name="Liu B."/>
            <person name="Yang B."/>
            <person name="Yin L."/>
            <person name="Li B."/>
            <person name="Zhang Y."/>
            <person name="Zhang S."/>
            <person name="Jiang F."/>
            <person name="Zhang X."/>
            <person name="Ren Y."/>
            <person name="Wang B."/>
            <person name="Wang S."/>
            <person name="Lu Y."/>
            <person name="Wu K."/>
            <person name="Fan W."/>
            <person name="Wang G."/>
        </authorList>
    </citation>
    <scope>NUCLEOTIDE SEQUENCE</scope>
    <source>
        <strain evidence="2">12Hb</strain>
    </source>
</reference>
<keyword evidence="1" id="KW-0812">Transmembrane</keyword>
<sequence>MEKDLSGLMRVLALLSHCEFRRFVSVKCCSSSSCFFPRNTCDVSVQQERLKNKMRIPMLKSFVCGCSIRTGSLLIGWFHLVSSLFAVIASTCFGVVMIPRLALNETRENLKEYIEQFWNQTEYPNATIPENTLDQEVDAIILIVKSLWLIVIVFAYINFAANVSLLVGIYKRMRMCHIPWLILAAKNVIFALISLIIWFLYIPVLLFGGHAHHVNLLNEFYVVIGYTFFMTLNSAVWIYTFLTVFTHYRELSYHQTHVSNNFQKL</sequence>
<proteinExistence type="predicted"/>
<organism evidence="2 3">
    <name type="scientific">Apolygus lucorum</name>
    <name type="common">Small green plant bug</name>
    <name type="synonym">Lygocoris lucorum</name>
    <dbReference type="NCBI Taxonomy" id="248454"/>
    <lineage>
        <taxon>Eukaryota</taxon>
        <taxon>Metazoa</taxon>
        <taxon>Ecdysozoa</taxon>
        <taxon>Arthropoda</taxon>
        <taxon>Hexapoda</taxon>
        <taxon>Insecta</taxon>
        <taxon>Pterygota</taxon>
        <taxon>Neoptera</taxon>
        <taxon>Paraneoptera</taxon>
        <taxon>Hemiptera</taxon>
        <taxon>Heteroptera</taxon>
        <taxon>Panheteroptera</taxon>
        <taxon>Cimicomorpha</taxon>
        <taxon>Miridae</taxon>
        <taxon>Mirini</taxon>
        <taxon>Apolygus</taxon>
    </lineage>
</organism>
<feature type="transmembrane region" description="Helical" evidence="1">
    <location>
        <begin position="147"/>
        <end position="168"/>
    </location>
</feature>
<dbReference type="Proteomes" id="UP000466442">
    <property type="component" value="Unassembled WGS sequence"/>
</dbReference>
<feature type="transmembrane region" description="Helical" evidence="1">
    <location>
        <begin position="77"/>
        <end position="98"/>
    </location>
</feature>
<feature type="transmembrane region" description="Helical" evidence="1">
    <location>
        <begin position="221"/>
        <end position="245"/>
    </location>
</feature>
<protein>
    <submittedName>
        <fullName evidence="2">Uncharacterized protein</fullName>
    </submittedName>
</protein>
<dbReference type="OrthoDB" id="10607436at2759"/>